<gene>
    <name evidence="3" type="ORF">ACEZDJ_36280</name>
</gene>
<keyword evidence="2" id="KW-1133">Transmembrane helix</keyword>
<reference evidence="3 4" key="1">
    <citation type="submission" date="2024-09" db="EMBL/GenBank/DDBJ databases">
        <authorList>
            <person name="Lee S.D."/>
        </authorList>
    </citation>
    <scope>NUCLEOTIDE SEQUENCE [LARGE SCALE GENOMIC DNA]</scope>
    <source>
        <strain evidence="3 4">N1-5</strain>
    </source>
</reference>
<feature type="compositionally biased region" description="Pro residues" evidence="1">
    <location>
        <begin position="137"/>
        <end position="148"/>
    </location>
</feature>
<evidence type="ECO:0000256" key="1">
    <source>
        <dbReference type="SAM" id="MobiDB-lite"/>
    </source>
</evidence>
<dbReference type="EMBL" id="JBHEZZ010000033">
    <property type="protein sequence ID" value="MFC1406762.1"/>
    <property type="molecule type" value="Genomic_DNA"/>
</dbReference>
<dbReference type="RefSeq" id="WP_157624158.1">
    <property type="nucleotide sequence ID" value="NZ_JBHEZZ010000033.1"/>
</dbReference>
<name>A0ABV6UZE8_9ACTN</name>
<protein>
    <submittedName>
        <fullName evidence="3">Uncharacterized protein</fullName>
    </submittedName>
</protein>
<keyword evidence="2" id="KW-0812">Transmembrane</keyword>
<sequence>MATDTTAPSAVRPGSTVGTLPTAVRVGAVLTLLAAVAAVVMLFLPVDPTLSSAQSDQLDSPVYLHCGSVVSPSGDDVLGKDGGGYSGAPGQVCASARITRGGWAGAVLGGGIVVLIFSMLIGDGTAGPVRPADPSEPGNPEPTHPVPTKPESTDPVPAQPAEPA</sequence>
<feature type="transmembrane region" description="Helical" evidence="2">
    <location>
        <begin position="103"/>
        <end position="121"/>
    </location>
</feature>
<accession>A0ABV6UZE8</accession>
<feature type="transmembrane region" description="Helical" evidence="2">
    <location>
        <begin position="23"/>
        <end position="44"/>
    </location>
</feature>
<evidence type="ECO:0000313" key="3">
    <source>
        <dbReference type="EMBL" id="MFC1406762.1"/>
    </source>
</evidence>
<evidence type="ECO:0000256" key="2">
    <source>
        <dbReference type="SAM" id="Phobius"/>
    </source>
</evidence>
<keyword evidence="4" id="KW-1185">Reference proteome</keyword>
<keyword evidence="2" id="KW-0472">Membrane</keyword>
<organism evidence="3 4">
    <name type="scientific">Streptacidiphilus cavernicola</name>
    <dbReference type="NCBI Taxonomy" id="3342716"/>
    <lineage>
        <taxon>Bacteria</taxon>
        <taxon>Bacillati</taxon>
        <taxon>Actinomycetota</taxon>
        <taxon>Actinomycetes</taxon>
        <taxon>Kitasatosporales</taxon>
        <taxon>Streptomycetaceae</taxon>
        <taxon>Streptacidiphilus</taxon>
    </lineage>
</organism>
<comment type="caution">
    <text evidence="3">The sequence shown here is derived from an EMBL/GenBank/DDBJ whole genome shotgun (WGS) entry which is preliminary data.</text>
</comment>
<dbReference type="Proteomes" id="UP001592528">
    <property type="component" value="Unassembled WGS sequence"/>
</dbReference>
<feature type="region of interest" description="Disordered" evidence="1">
    <location>
        <begin position="126"/>
        <end position="164"/>
    </location>
</feature>
<evidence type="ECO:0000313" key="4">
    <source>
        <dbReference type="Proteomes" id="UP001592528"/>
    </source>
</evidence>
<proteinExistence type="predicted"/>